<sequence length="393" mass="45520">MEGQVYKDVVLTEWELTEQQDIILGKPWLVQYNPRIDSRTHTTELPTPLAPVESGEFEERVKQGYYAEVYLMSIKKKEIEPVPVPIHQVLDEYPQVFPDQLPDVLPPERDIEHEILLKQDAKPSNGAPFRLSKVEQEALDNFVDDLVKKRWVEIPNSPWVSNIFGVPKKDPTTGKFTTRLEWIRSANPTMPIRWVIDYRHVNSQTKVPKIPLPHIEEHFDKMQSAKIFSVIDLASGYHQMRMKENSKQYTAFGTNSEIYQWKVAPMGLTGMPGTWTRLMRTLLSKLKFVVVYLDDICVFSSCFDDHLQHLRQVFAVLQDNKLYTRSEKCSFGKQSVEFLGHIISAEGLQVDARKIDAVTNWQTPQNNKDLQRFIGLAGYYRRFIKGFALLVLP</sequence>
<evidence type="ECO:0000313" key="2">
    <source>
        <dbReference type="EMBL" id="CEG37684.1"/>
    </source>
</evidence>
<dbReference type="Proteomes" id="UP000054928">
    <property type="component" value="Unassembled WGS sequence"/>
</dbReference>
<evidence type="ECO:0000313" key="3">
    <source>
        <dbReference type="Proteomes" id="UP000054928"/>
    </source>
</evidence>
<evidence type="ECO:0000259" key="1">
    <source>
        <dbReference type="Pfam" id="PF00078"/>
    </source>
</evidence>
<dbReference type="OrthoDB" id="121136at2759"/>
<dbReference type="SUPFAM" id="SSF56672">
    <property type="entry name" value="DNA/RNA polymerases"/>
    <property type="match status" value="1"/>
</dbReference>
<name>A0A0P1AA09_PLAHL</name>
<dbReference type="InterPro" id="IPR000477">
    <property type="entry name" value="RT_dom"/>
</dbReference>
<dbReference type="AlphaFoldDB" id="A0A0P1AA09"/>
<dbReference type="STRING" id="4781.A0A0P1AA09"/>
<dbReference type="Gene3D" id="3.10.10.10">
    <property type="entry name" value="HIV Type 1 Reverse Transcriptase, subunit A, domain 1"/>
    <property type="match status" value="1"/>
</dbReference>
<dbReference type="RefSeq" id="XP_024574053.1">
    <property type="nucleotide sequence ID" value="XM_024723036.1"/>
</dbReference>
<accession>A0A0P1AA09</accession>
<dbReference type="CDD" id="cd01647">
    <property type="entry name" value="RT_LTR"/>
    <property type="match status" value="1"/>
</dbReference>
<keyword evidence="3" id="KW-1185">Reference proteome</keyword>
<dbReference type="PANTHER" id="PTHR37984">
    <property type="entry name" value="PROTEIN CBG26694"/>
    <property type="match status" value="1"/>
</dbReference>
<reference evidence="3" key="1">
    <citation type="submission" date="2014-09" db="EMBL/GenBank/DDBJ databases">
        <authorList>
            <person name="Sharma Rahul"/>
            <person name="Thines Marco"/>
        </authorList>
    </citation>
    <scope>NUCLEOTIDE SEQUENCE [LARGE SCALE GENOMIC DNA]</scope>
</reference>
<dbReference type="PANTHER" id="PTHR37984:SF5">
    <property type="entry name" value="PROTEIN NYNRIN-LIKE"/>
    <property type="match status" value="1"/>
</dbReference>
<dbReference type="Pfam" id="PF00078">
    <property type="entry name" value="RVT_1"/>
    <property type="match status" value="1"/>
</dbReference>
<protein>
    <submittedName>
        <fullName evidence="2">Retrotransposon unclassified</fullName>
    </submittedName>
</protein>
<organism evidence="2 3">
    <name type="scientific">Plasmopara halstedii</name>
    <name type="common">Downy mildew of sunflower</name>
    <dbReference type="NCBI Taxonomy" id="4781"/>
    <lineage>
        <taxon>Eukaryota</taxon>
        <taxon>Sar</taxon>
        <taxon>Stramenopiles</taxon>
        <taxon>Oomycota</taxon>
        <taxon>Peronosporomycetes</taxon>
        <taxon>Peronosporales</taxon>
        <taxon>Peronosporaceae</taxon>
        <taxon>Plasmopara</taxon>
    </lineage>
</organism>
<dbReference type="InterPro" id="IPR050951">
    <property type="entry name" value="Retrovirus_Pol_polyprotein"/>
</dbReference>
<proteinExistence type="predicted"/>
<dbReference type="EMBL" id="CCYD01000290">
    <property type="protein sequence ID" value="CEG37684.1"/>
    <property type="molecule type" value="Genomic_DNA"/>
</dbReference>
<feature type="domain" description="Reverse transcriptase" evidence="1">
    <location>
        <begin position="193"/>
        <end position="343"/>
    </location>
</feature>
<dbReference type="OMA" id="EWIRSAN"/>
<dbReference type="InterPro" id="IPR043502">
    <property type="entry name" value="DNA/RNA_pol_sf"/>
</dbReference>
<dbReference type="Gene3D" id="3.30.70.270">
    <property type="match status" value="2"/>
</dbReference>
<dbReference type="InterPro" id="IPR043128">
    <property type="entry name" value="Rev_trsase/Diguanyl_cyclase"/>
</dbReference>
<dbReference type="GeneID" id="36400798"/>